<comment type="caution">
    <text evidence="11">The sequence shown here is derived from an EMBL/GenBank/DDBJ whole genome shotgun (WGS) entry which is preliminary data.</text>
</comment>
<dbReference type="InterPro" id="IPR011527">
    <property type="entry name" value="ABC1_TM_dom"/>
</dbReference>
<evidence type="ECO:0000256" key="5">
    <source>
        <dbReference type="ARBA" id="ARBA00022741"/>
    </source>
</evidence>
<keyword evidence="4" id="KW-0677">Repeat</keyword>
<keyword evidence="8 9" id="KW-0472">Membrane</keyword>
<dbReference type="PROSITE" id="PS50929">
    <property type="entry name" value="ABC_TM1F"/>
    <property type="match status" value="1"/>
</dbReference>
<keyword evidence="2" id="KW-0813">Transport</keyword>
<evidence type="ECO:0000259" key="10">
    <source>
        <dbReference type="PROSITE" id="PS50929"/>
    </source>
</evidence>
<accession>A0A9J6EED0</accession>
<dbReference type="PANTHER" id="PTHR24223">
    <property type="entry name" value="ATP-BINDING CASSETTE SUB-FAMILY C"/>
    <property type="match status" value="1"/>
</dbReference>
<evidence type="ECO:0000256" key="3">
    <source>
        <dbReference type="ARBA" id="ARBA00022692"/>
    </source>
</evidence>
<evidence type="ECO:0000256" key="6">
    <source>
        <dbReference type="ARBA" id="ARBA00022840"/>
    </source>
</evidence>
<dbReference type="GO" id="GO:0016020">
    <property type="term" value="C:membrane"/>
    <property type="evidence" value="ECO:0007669"/>
    <property type="project" value="InterPro"/>
</dbReference>
<evidence type="ECO:0000313" key="12">
    <source>
        <dbReference type="Proteomes" id="UP000821866"/>
    </source>
</evidence>
<evidence type="ECO:0000256" key="1">
    <source>
        <dbReference type="ARBA" id="ARBA00004127"/>
    </source>
</evidence>
<dbReference type="GO" id="GO:0140359">
    <property type="term" value="F:ABC-type transporter activity"/>
    <property type="evidence" value="ECO:0007669"/>
    <property type="project" value="InterPro"/>
</dbReference>
<dbReference type="Pfam" id="PF00664">
    <property type="entry name" value="ABC_membrane"/>
    <property type="match status" value="1"/>
</dbReference>
<evidence type="ECO:0000256" key="8">
    <source>
        <dbReference type="ARBA" id="ARBA00023136"/>
    </source>
</evidence>
<evidence type="ECO:0000313" key="11">
    <source>
        <dbReference type="EMBL" id="KAH8032658.1"/>
    </source>
</evidence>
<dbReference type="EMBL" id="JABSTU010000005">
    <property type="protein sequence ID" value="KAH8032658.1"/>
    <property type="molecule type" value="Genomic_DNA"/>
</dbReference>
<keyword evidence="7 9" id="KW-1133">Transmembrane helix</keyword>
<reference evidence="11" key="1">
    <citation type="journal article" date="2020" name="Cell">
        <title>Large-Scale Comparative Analyses of Tick Genomes Elucidate Their Genetic Diversity and Vector Capacities.</title>
        <authorList>
            <consortium name="Tick Genome and Microbiome Consortium (TIGMIC)"/>
            <person name="Jia N."/>
            <person name="Wang J."/>
            <person name="Shi W."/>
            <person name="Du L."/>
            <person name="Sun Y."/>
            <person name="Zhan W."/>
            <person name="Jiang J.F."/>
            <person name="Wang Q."/>
            <person name="Zhang B."/>
            <person name="Ji P."/>
            <person name="Bell-Sakyi L."/>
            <person name="Cui X.M."/>
            <person name="Yuan T.T."/>
            <person name="Jiang B.G."/>
            <person name="Yang W.F."/>
            <person name="Lam T.T."/>
            <person name="Chang Q.C."/>
            <person name="Ding S.J."/>
            <person name="Wang X.J."/>
            <person name="Zhu J.G."/>
            <person name="Ruan X.D."/>
            <person name="Zhao L."/>
            <person name="Wei J.T."/>
            <person name="Ye R.Z."/>
            <person name="Que T.C."/>
            <person name="Du C.H."/>
            <person name="Zhou Y.H."/>
            <person name="Cheng J.X."/>
            <person name="Dai P.F."/>
            <person name="Guo W.B."/>
            <person name="Han X.H."/>
            <person name="Huang E.J."/>
            <person name="Li L.F."/>
            <person name="Wei W."/>
            <person name="Gao Y.C."/>
            <person name="Liu J.Z."/>
            <person name="Shao H.Z."/>
            <person name="Wang X."/>
            <person name="Wang C.C."/>
            <person name="Yang T.C."/>
            <person name="Huo Q.B."/>
            <person name="Li W."/>
            <person name="Chen H.Y."/>
            <person name="Chen S.E."/>
            <person name="Zhou L.G."/>
            <person name="Ni X.B."/>
            <person name="Tian J.H."/>
            <person name="Sheng Y."/>
            <person name="Liu T."/>
            <person name="Pan Y.S."/>
            <person name="Xia L.Y."/>
            <person name="Li J."/>
            <person name="Zhao F."/>
            <person name="Cao W.C."/>
        </authorList>
    </citation>
    <scope>NUCLEOTIDE SEQUENCE</scope>
    <source>
        <strain evidence="11">Rmic-2018</strain>
    </source>
</reference>
<dbReference type="GO" id="GO:0012505">
    <property type="term" value="C:endomembrane system"/>
    <property type="evidence" value="ECO:0007669"/>
    <property type="project" value="UniProtKB-SubCell"/>
</dbReference>
<keyword evidence="6" id="KW-0067">ATP-binding</keyword>
<feature type="domain" description="ABC transmembrane type-1" evidence="10">
    <location>
        <begin position="1"/>
        <end position="152"/>
    </location>
</feature>
<evidence type="ECO:0000256" key="2">
    <source>
        <dbReference type="ARBA" id="ARBA00022448"/>
    </source>
</evidence>
<name>A0A9J6EED0_RHIMP</name>
<dbReference type="Gene3D" id="1.20.1560.10">
    <property type="entry name" value="ABC transporter type 1, transmembrane domain"/>
    <property type="match status" value="1"/>
</dbReference>
<dbReference type="InterPro" id="IPR050173">
    <property type="entry name" value="ABC_transporter_C-like"/>
</dbReference>
<reference evidence="11" key="2">
    <citation type="submission" date="2021-09" db="EMBL/GenBank/DDBJ databases">
        <authorList>
            <person name="Jia N."/>
            <person name="Wang J."/>
            <person name="Shi W."/>
            <person name="Du L."/>
            <person name="Sun Y."/>
            <person name="Zhan W."/>
            <person name="Jiang J."/>
            <person name="Wang Q."/>
            <person name="Zhang B."/>
            <person name="Ji P."/>
            <person name="Sakyi L.B."/>
            <person name="Cui X."/>
            <person name="Yuan T."/>
            <person name="Jiang B."/>
            <person name="Yang W."/>
            <person name="Lam T.T.-Y."/>
            <person name="Chang Q."/>
            <person name="Ding S."/>
            <person name="Wang X."/>
            <person name="Zhu J."/>
            <person name="Ruan X."/>
            <person name="Zhao L."/>
            <person name="Wei J."/>
            <person name="Que T."/>
            <person name="Du C."/>
            <person name="Cheng J."/>
            <person name="Dai P."/>
            <person name="Han X."/>
            <person name="Huang E."/>
            <person name="Gao Y."/>
            <person name="Liu J."/>
            <person name="Shao H."/>
            <person name="Ye R."/>
            <person name="Li L."/>
            <person name="Wei W."/>
            <person name="Wang X."/>
            <person name="Wang C."/>
            <person name="Huo Q."/>
            <person name="Li W."/>
            <person name="Guo W."/>
            <person name="Chen H."/>
            <person name="Chen S."/>
            <person name="Zhou L."/>
            <person name="Zhou L."/>
            <person name="Ni X."/>
            <person name="Tian J."/>
            <person name="Zhou Y."/>
            <person name="Sheng Y."/>
            <person name="Liu T."/>
            <person name="Pan Y."/>
            <person name="Xia L."/>
            <person name="Li J."/>
            <person name="Zhao F."/>
            <person name="Cao W."/>
        </authorList>
    </citation>
    <scope>NUCLEOTIDE SEQUENCE</scope>
    <source>
        <strain evidence="11">Rmic-2018</strain>
        <tissue evidence="11">Larvae</tissue>
    </source>
</reference>
<evidence type="ECO:0000256" key="9">
    <source>
        <dbReference type="SAM" id="Phobius"/>
    </source>
</evidence>
<keyword evidence="3 9" id="KW-0812">Transmembrane</keyword>
<comment type="subcellular location">
    <subcellularLocation>
        <location evidence="1">Endomembrane system</location>
        <topology evidence="1">Multi-pass membrane protein</topology>
    </subcellularLocation>
</comment>
<evidence type="ECO:0000256" key="7">
    <source>
        <dbReference type="ARBA" id="ARBA00022989"/>
    </source>
</evidence>
<protein>
    <recommendedName>
        <fullName evidence="10">ABC transmembrane type-1 domain-containing protein</fullName>
    </recommendedName>
</protein>
<dbReference type="SUPFAM" id="SSF90123">
    <property type="entry name" value="ABC transporter transmembrane region"/>
    <property type="match status" value="1"/>
</dbReference>
<dbReference type="AlphaFoldDB" id="A0A9J6EED0"/>
<organism evidence="11 12">
    <name type="scientific">Rhipicephalus microplus</name>
    <name type="common">Cattle tick</name>
    <name type="synonym">Boophilus microplus</name>
    <dbReference type="NCBI Taxonomy" id="6941"/>
    <lineage>
        <taxon>Eukaryota</taxon>
        <taxon>Metazoa</taxon>
        <taxon>Ecdysozoa</taxon>
        <taxon>Arthropoda</taxon>
        <taxon>Chelicerata</taxon>
        <taxon>Arachnida</taxon>
        <taxon>Acari</taxon>
        <taxon>Parasitiformes</taxon>
        <taxon>Ixodida</taxon>
        <taxon>Ixodoidea</taxon>
        <taxon>Ixodidae</taxon>
        <taxon>Rhipicephalinae</taxon>
        <taxon>Rhipicephalus</taxon>
        <taxon>Boophilus</taxon>
    </lineage>
</organism>
<dbReference type="GO" id="GO:0005524">
    <property type="term" value="F:ATP binding"/>
    <property type="evidence" value="ECO:0007669"/>
    <property type="project" value="UniProtKB-KW"/>
</dbReference>
<keyword evidence="5" id="KW-0547">Nucleotide-binding</keyword>
<gene>
    <name evidence="11" type="ORF">HPB51_026171</name>
</gene>
<proteinExistence type="predicted"/>
<sequence>MSTLTRARYTAGRISSILSVDCWQIGTCCFTVALPLFGALSLPLVFWMLATRAGVGPSLCCAAWTVIVLCLPLFCSSYQKFIWGKVVSARDERLKVISDMLATIRVVKMYAWEDALQENVTSFNERELKWLFRVNLLDAVLDCIYSSTSSVVCVD</sequence>
<dbReference type="VEuPathDB" id="VectorBase:LOC119164659"/>
<feature type="transmembrane region" description="Helical" evidence="9">
    <location>
        <begin position="55"/>
        <end position="75"/>
    </location>
</feature>
<feature type="transmembrane region" description="Helical" evidence="9">
    <location>
        <begin position="21"/>
        <end position="49"/>
    </location>
</feature>
<evidence type="ECO:0000256" key="4">
    <source>
        <dbReference type="ARBA" id="ARBA00022737"/>
    </source>
</evidence>
<dbReference type="PANTHER" id="PTHR24223:SF443">
    <property type="entry name" value="MULTIDRUG-RESISTANCE LIKE PROTEIN 1, ISOFORM I"/>
    <property type="match status" value="1"/>
</dbReference>
<dbReference type="Proteomes" id="UP000821866">
    <property type="component" value="Chromosome 3"/>
</dbReference>
<keyword evidence="12" id="KW-1185">Reference proteome</keyword>
<dbReference type="InterPro" id="IPR036640">
    <property type="entry name" value="ABC1_TM_sf"/>
</dbReference>